<keyword evidence="2" id="KW-1185">Reference proteome</keyword>
<reference evidence="1 2" key="1">
    <citation type="journal article" date="2023" name="Commun. Biol.">
        <title>Genome analysis of Parmales, the sister group of diatoms, reveals the evolutionary specialization of diatoms from phago-mixotrophs to photoautotrophs.</title>
        <authorList>
            <person name="Ban H."/>
            <person name="Sato S."/>
            <person name="Yoshikawa S."/>
            <person name="Yamada K."/>
            <person name="Nakamura Y."/>
            <person name="Ichinomiya M."/>
            <person name="Sato N."/>
            <person name="Blanc-Mathieu R."/>
            <person name="Endo H."/>
            <person name="Kuwata A."/>
            <person name="Ogata H."/>
        </authorList>
    </citation>
    <scope>NUCLEOTIDE SEQUENCE [LARGE SCALE GENOMIC DNA]</scope>
</reference>
<protein>
    <submittedName>
        <fullName evidence="1">Uncharacterized protein</fullName>
    </submittedName>
</protein>
<sequence>MDEDSSGDDSPPTWNRGPLHLVHDGRDWHSDSSPVTSIEMTPDATQVGEGSFRFTYLSSLSFLRDSKVTLIKPFAFADTLINSLVGLPPGLREIGFNAFSETDLEDLRGLPYSTKVNPFTFTGNYNKYFEKLHIKASSLGFSSVNEWVQDRRQVPARRYAICASVLVANKQLEEALKKKEDVAEVESALASLTISADTAAFLQEHAPSPVTPLLARIARLPDVLVREIIQFAHGDHVRHTISLAWLRYIVSTLPTETPATSELLNPFRSLLLYDFTIEVLTTPDDDCITLASALRDWIEDQQDGDSPHLLETGFNGPRGKDHMNTAMLAIQVRNHICMCIAKQRRRDLGLAAELESYRHEGGAIRDLRKATVLRHRNEIVSSLFGRRRGAAIGLSALRSIMSKLRPSSPPSSDMLDALEGLMKYEFSKKLIETPDAQGVTFASAMRELREGQHDRDTLALAEEVMQHVTACLAEREGHEEALGFSLG</sequence>
<dbReference type="InterPro" id="IPR032675">
    <property type="entry name" value="LRR_dom_sf"/>
</dbReference>
<proteinExistence type="predicted"/>
<evidence type="ECO:0000313" key="1">
    <source>
        <dbReference type="EMBL" id="GMI28414.1"/>
    </source>
</evidence>
<name>A0ABQ6MMB7_9STRA</name>
<organism evidence="1 2">
    <name type="scientific">Tetraparma gracilis</name>
    <dbReference type="NCBI Taxonomy" id="2962635"/>
    <lineage>
        <taxon>Eukaryota</taxon>
        <taxon>Sar</taxon>
        <taxon>Stramenopiles</taxon>
        <taxon>Ochrophyta</taxon>
        <taxon>Bolidophyceae</taxon>
        <taxon>Parmales</taxon>
        <taxon>Triparmaceae</taxon>
        <taxon>Tetraparma</taxon>
    </lineage>
</organism>
<gene>
    <name evidence="1" type="ORF">TeGR_g3770</name>
</gene>
<evidence type="ECO:0000313" key="2">
    <source>
        <dbReference type="Proteomes" id="UP001165060"/>
    </source>
</evidence>
<dbReference type="Proteomes" id="UP001165060">
    <property type="component" value="Unassembled WGS sequence"/>
</dbReference>
<accession>A0ABQ6MMB7</accession>
<comment type="caution">
    <text evidence="1">The sequence shown here is derived from an EMBL/GenBank/DDBJ whole genome shotgun (WGS) entry which is preliminary data.</text>
</comment>
<dbReference type="EMBL" id="BRYB01001552">
    <property type="protein sequence ID" value="GMI28414.1"/>
    <property type="molecule type" value="Genomic_DNA"/>
</dbReference>
<dbReference type="Gene3D" id="3.80.10.10">
    <property type="entry name" value="Ribonuclease Inhibitor"/>
    <property type="match status" value="1"/>
</dbReference>